<protein>
    <submittedName>
        <fullName evidence="2">Unplaced genomic scaffold GYMLUscaffold_106, whole genome shotgun sequence</fullName>
    </submittedName>
</protein>
<sequence>MSATTVITAQSEYDIYLSAIKKAQGMVQNLVEVDFTEEEHKPAVKKMLTALTKPVAKDLTKQKDYFNAYKLCLNLAKPVYKAVGVQHYEKCAAFLQFLQDCHLSAAQAAEIQKKLYKEANDSDPEIVSHTEGVDTDAKNGESTKSKTAVLSFKKKKDCPYEGPNCPNICCLLHDFSLRHNQQFQGQASADKQASLKRPHCDDNIQNFH</sequence>
<keyword evidence="3" id="KW-1185">Reference proteome</keyword>
<evidence type="ECO:0000313" key="3">
    <source>
        <dbReference type="Proteomes" id="UP000053593"/>
    </source>
</evidence>
<dbReference type="AlphaFoldDB" id="A0A0D0ANH2"/>
<proteinExistence type="predicted"/>
<dbReference type="HOGENOM" id="CLU_1321021_0_0_1"/>
<evidence type="ECO:0000313" key="2">
    <source>
        <dbReference type="EMBL" id="KIK51805.1"/>
    </source>
</evidence>
<name>A0A0D0ANH2_9AGAR</name>
<feature type="region of interest" description="Disordered" evidence="1">
    <location>
        <begin position="188"/>
        <end position="208"/>
    </location>
</feature>
<feature type="region of interest" description="Disordered" evidence="1">
    <location>
        <begin position="122"/>
        <end position="141"/>
    </location>
</feature>
<accession>A0A0D0ANH2</accession>
<evidence type="ECO:0000256" key="1">
    <source>
        <dbReference type="SAM" id="MobiDB-lite"/>
    </source>
</evidence>
<dbReference type="Proteomes" id="UP000053593">
    <property type="component" value="Unassembled WGS sequence"/>
</dbReference>
<gene>
    <name evidence="2" type="ORF">GYMLUDRAFT_251726</name>
</gene>
<reference evidence="2 3" key="1">
    <citation type="submission" date="2014-04" db="EMBL/GenBank/DDBJ databases">
        <title>Evolutionary Origins and Diversification of the Mycorrhizal Mutualists.</title>
        <authorList>
            <consortium name="DOE Joint Genome Institute"/>
            <consortium name="Mycorrhizal Genomics Consortium"/>
            <person name="Kohler A."/>
            <person name="Kuo A."/>
            <person name="Nagy L.G."/>
            <person name="Floudas D."/>
            <person name="Copeland A."/>
            <person name="Barry K.W."/>
            <person name="Cichocki N."/>
            <person name="Veneault-Fourrey C."/>
            <person name="LaButti K."/>
            <person name="Lindquist E.A."/>
            <person name="Lipzen A."/>
            <person name="Lundell T."/>
            <person name="Morin E."/>
            <person name="Murat C."/>
            <person name="Riley R."/>
            <person name="Ohm R."/>
            <person name="Sun H."/>
            <person name="Tunlid A."/>
            <person name="Henrissat B."/>
            <person name="Grigoriev I.V."/>
            <person name="Hibbett D.S."/>
            <person name="Martin F."/>
        </authorList>
    </citation>
    <scope>NUCLEOTIDE SEQUENCE [LARGE SCALE GENOMIC DNA]</scope>
    <source>
        <strain evidence="2 3">FD-317 M1</strain>
    </source>
</reference>
<organism evidence="2 3">
    <name type="scientific">Collybiopsis luxurians FD-317 M1</name>
    <dbReference type="NCBI Taxonomy" id="944289"/>
    <lineage>
        <taxon>Eukaryota</taxon>
        <taxon>Fungi</taxon>
        <taxon>Dikarya</taxon>
        <taxon>Basidiomycota</taxon>
        <taxon>Agaricomycotina</taxon>
        <taxon>Agaricomycetes</taxon>
        <taxon>Agaricomycetidae</taxon>
        <taxon>Agaricales</taxon>
        <taxon>Marasmiineae</taxon>
        <taxon>Omphalotaceae</taxon>
        <taxon>Collybiopsis</taxon>
        <taxon>Collybiopsis luxurians</taxon>
    </lineage>
</organism>
<dbReference type="EMBL" id="KN834854">
    <property type="protein sequence ID" value="KIK51805.1"/>
    <property type="molecule type" value="Genomic_DNA"/>
</dbReference>